<keyword evidence="2" id="KW-0732">Signal</keyword>
<feature type="region of interest" description="Disordered" evidence="1">
    <location>
        <begin position="166"/>
        <end position="233"/>
    </location>
</feature>
<feature type="chain" id="PRO_5032622255" description="DUF11 domain-containing protein" evidence="2">
    <location>
        <begin position="34"/>
        <end position="233"/>
    </location>
</feature>
<gene>
    <name evidence="3" type="ORF">HNR70_002576</name>
</gene>
<dbReference type="InterPro" id="IPR006311">
    <property type="entry name" value="TAT_signal"/>
</dbReference>
<protein>
    <recommendedName>
        <fullName evidence="5">DUF11 domain-containing protein</fullName>
    </recommendedName>
</protein>
<dbReference type="AlphaFoldDB" id="A0A841AFK1"/>
<dbReference type="RefSeq" id="WP_184326034.1">
    <property type="nucleotide sequence ID" value="NZ_JACHLZ010000001.1"/>
</dbReference>
<dbReference type="Proteomes" id="UP000588158">
    <property type="component" value="Unassembled WGS sequence"/>
</dbReference>
<feature type="compositionally biased region" description="Acidic residues" evidence="1">
    <location>
        <begin position="223"/>
        <end position="233"/>
    </location>
</feature>
<proteinExistence type="predicted"/>
<dbReference type="EMBL" id="JACHLZ010000001">
    <property type="protein sequence ID" value="MBB5832763.1"/>
    <property type="molecule type" value="Genomic_DNA"/>
</dbReference>
<name>A0A841AFK1_9MICO</name>
<evidence type="ECO:0000256" key="2">
    <source>
        <dbReference type="SAM" id="SignalP"/>
    </source>
</evidence>
<feature type="signal peptide" evidence="2">
    <location>
        <begin position="1"/>
        <end position="33"/>
    </location>
</feature>
<evidence type="ECO:0000313" key="3">
    <source>
        <dbReference type="EMBL" id="MBB5832763.1"/>
    </source>
</evidence>
<evidence type="ECO:0000313" key="4">
    <source>
        <dbReference type="Proteomes" id="UP000588158"/>
    </source>
</evidence>
<organism evidence="3 4">
    <name type="scientific">Brachybacterium aquaticum</name>
    <dbReference type="NCBI Taxonomy" id="1432564"/>
    <lineage>
        <taxon>Bacteria</taxon>
        <taxon>Bacillati</taxon>
        <taxon>Actinomycetota</taxon>
        <taxon>Actinomycetes</taxon>
        <taxon>Micrococcales</taxon>
        <taxon>Dermabacteraceae</taxon>
        <taxon>Brachybacterium</taxon>
    </lineage>
</organism>
<sequence>MTEQKTSSRRALMKGVAWAAPVAAVAVAAPAYAASNPVTITVDPTLSCKQTPPPGRKDAYYYLTFSMKNNLSVPINYDFTALWVQATSGQPVNFTYPPDGTLAPGATVTWTVCSGVVTNTAQGTAGATVEVSAGTNTFVVTKPLEVASLPPCNNNANTPDYPCPIGAPAPVAPAEESAAAKEPSSEQAPAEDPAATDQTAPATEPAPATESAPVEETSPVSEEPAEADAESNS</sequence>
<evidence type="ECO:0008006" key="5">
    <source>
        <dbReference type="Google" id="ProtNLM"/>
    </source>
</evidence>
<comment type="caution">
    <text evidence="3">The sequence shown here is derived from an EMBL/GenBank/DDBJ whole genome shotgun (WGS) entry which is preliminary data.</text>
</comment>
<evidence type="ECO:0000256" key="1">
    <source>
        <dbReference type="SAM" id="MobiDB-lite"/>
    </source>
</evidence>
<accession>A0A841AFK1</accession>
<feature type="compositionally biased region" description="Low complexity" evidence="1">
    <location>
        <begin position="172"/>
        <end position="222"/>
    </location>
</feature>
<reference evidence="3 4" key="1">
    <citation type="submission" date="2020-08" db="EMBL/GenBank/DDBJ databases">
        <title>Sequencing the genomes of 1000 actinobacteria strains.</title>
        <authorList>
            <person name="Klenk H.-P."/>
        </authorList>
    </citation>
    <scope>NUCLEOTIDE SEQUENCE [LARGE SCALE GENOMIC DNA]</scope>
    <source>
        <strain evidence="3 4">DSM 28796</strain>
    </source>
</reference>
<dbReference type="PROSITE" id="PS51318">
    <property type="entry name" value="TAT"/>
    <property type="match status" value="1"/>
</dbReference>
<keyword evidence="4" id="KW-1185">Reference proteome</keyword>